<dbReference type="GO" id="GO:0016787">
    <property type="term" value="F:hydrolase activity"/>
    <property type="evidence" value="ECO:0007669"/>
    <property type="project" value="UniProtKB-KW"/>
</dbReference>
<feature type="domain" description="DDE Tnp4" evidence="8">
    <location>
        <begin position="82"/>
        <end position="190"/>
    </location>
</feature>
<evidence type="ECO:0000256" key="5">
    <source>
        <dbReference type="ARBA" id="ARBA00022723"/>
    </source>
</evidence>
<comment type="subcellular location">
    <subcellularLocation>
        <location evidence="2">Nucleus</location>
    </subcellularLocation>
</comment>
<protein>
    <submittedName>
        <fullName evidence="10">Nuclease activity</fullName>
    </submittedName>
</protein>
<gene>
    <name evidence="10" type="ORF">LshimejAT787_1501510</name>
</gene>
<dbReference type="InterPro" id="IPR027806">
    <property type="entry name" value="HARBI1_dom"/>
</dbReference>
<dbReference type="Pfam" id="PF26138">
    <property type="entry name" value="DUF8040"/>
    <property type="match status" value="1"/>
</dbReference>
<dbReference type="Proteomes" id="UP001063166">
    <property type="component" value="Unassembled WGS sequence"/>
</dbReference>
<evidence type="ECO:0000256" key="7">
    <source>
        <dbReference type="ARBA" id="ARBA00023242"/>
    </source>
</evidence>
<dbReference type="PANTHER" id="PTHR22930">
    <property type="match status" value="1"/>
</dbReference>
<evidence type="ECO:0000259" key="8">
    <source>
        <dbReference type="Pfam" id="PF13359"/>
    </source>
</evidence>
<keyword evidence="6" id="KW-0378">Hydrolase</keyword>
<evidence type="ECO:0000256" key="4">
    <source>
        <dbReference type="ARBA" id="ARBA00022722"/>
    </source>
</evidence>
<evidence type="ECO:0000256" key="6">
    <source>
        <dbReference type="ARBA" id="ARBA00022801"/>
    </source>
</evidence>
<organism evidence="10 11">
    <name type="scientific">Lyophyllum shimeji</name>
    <name type="common">Hon-shimeji</name>
    <name type="synonym">Tricholoma shimeji</name>
    <dbReference type="NCBI Taxonomy" id="47721"/>
    <lineage>
        <taxon>Eukaryota</taxon>
        <taxon>Fungi</taxon>
        <taxon>Dikarya</taxon>
        <taxon>Basidiomycota</taxon>
        <taxon>Agaricomycotina</taxon>
        <taxon>Agaricomycetes</taxon>
        <taxon>Agaricomycetidae</taxon>
        <taxon>Agaricales</taxon>
        <taxon>Tricholomatineae</taxon>
        <taxon>Lyophyllaceae</taxon>
        <taxon>Lyophyllum</taxon>
    </lineage>
</organism>
<dbReference type="GO" id="GO:0004518">
    <property type="term" value="F:nuclease activity"/>
    <property type="evidence" value="ECO:0007669"/>
    <property type="project" value="UniProtKB-KW"/>
</dbReference>
<evidence type="ECO:0000313" key="10">
    <source>
        <dbReference type="EMBL" id="GLB43967.1"/>
    </source>
</evidence>
<dbReference type="GO" id="GO:0005634">
    <property type="term" value="C:nucleus"/>
    <property type="evidence" value="ECO:0007669"/>
    <property type="project" value="UniProtKB-SubCell"/>
</dbReference>
<evidence type="ECO:0000256" key="2">
    <source>
        <dbReference type="ARBA" id="ARBA00004123"/>
    </source>
</evidence>
<comment type="similarity">
    <text evidence="3">Belongs to the HARBI1 family.</text>
</comment>
<dbReference type="PANTHER" id="PTHR22930:SF221">
    <property type="entry name" value="NUCLEASE HARBI1"/>
    <property type="match status" value="1"/>
</dbReference>
<accession>A0A9P3PZ98</accession>
<name>A0A9P3PZ98_LYOSH</name>
<feature type="domain" description="DUF8040" evidence="9">
    <location>
        <begin position="5"/>
        <end position="34"/>
    </location>
</feature>
<dbReference type="Pfam" id="PF13359">
    <property type="entry name" value="DDE_Tnp_4"/>
    <property type="match status" value="1"/>
</dbReference>
<evidence type="ECO:0000259" key="9">
    <source>
        <dbReference type="Pfam" id="PF26138"/>
    </source>
</evidence>
<comment type="cofactor">
    <cofactor evidence="1">
        <name>a divalent metal cation</name>
        <dbReference type="ChEBI" id="CHEBI:60240"/>
    </cofactor>
</comment>
<sequence length="259" mass="29644">MARSGGSNREMQERFQRSADTISKCFHRVLDLLVSPQFYSRYVKLPSEDHTPPEIQKNPIFYPFLKDCLGAIDGTHIDAATDSRIFKDAREHGLAIPLGKFYLADAGFPSCDTLLVPYRGVCYHLKEWGNATDKPRDYKELFNLRHSQARNAVERIFGIVKRRFTLINAAPEYSIHTQSQIILATCALHNFIRIYDPDDLETGAQSILEAEVHRQVPLQGPEYFGHHVSQAESNRATSFRDNVAKAMWAQYQDVLRQRS</sequence>
<dbReference type="InterPro" id="IPR058353">
    <property type="entry name" value="DUF8040"/>
</dbReference>
<keyword evidence="5" id="KW-0479">Metal-binding</keyword>
<keyword evidence="11" id="KW-1185">Reference proteome</keyword>
<dbReference type="InterPro" id="IPR045249">
    <property type="entry name" value="HARBI1-like"/>
</dbReference>
<dbReference type="GO" id="GO:0046872">
    <property type="term" value="F:metal ion binding"/>
    <property type="evidence" value="ECO:0007669"/>
    <property type="project" value="UniProtKB-KW"/>
</dbReference>
<dbReference type="OrthoDB" id="1681765at2759"/>
<keyword evidence="7" id="KW-0539">Nucleus</keyword>
<comment type="caution">
    <text evidence="10">The sequence shown here is derived from an EMBL/GenBank/DDBJ whole genome shotgun (WGS) entry which is preliminary data.</text>
</comment>
<dbReference type="EMBL" id="BRPK01000015">
    <property type="protein sequence ID" value="GLB43967.1"/>
    <property type="molecule type" value="Genomic_DNA"/>
</dbReference>
<reference evidence="10" key="1">
    <citation type="submission" date="2022-07" db="EMBL/GenBank/DDBJ databases">
        <title>The genome of Lyophyllum shimeji provides insight into the initial evolution of ectomycorrhizal fungal genome.</title>
        <authorList>
            <person name="Kobayashi Y."/>
            <person name="Shibata T."/>
            <person name="Hirakawa H."/>
            <person name="Shigenobu S."/>
            <person name="Nishiyama T."/>
            <person name="Yamada A."/>
            <person name="Hasebe M."/>
            <person name="Kawaguchi M."/>
        </authorList>
    </citation>
    <scope>NUCLEOTIDE SEQUENCE</scope>
    <source>
        <strain evidence="10">AT787</strain>
    </source>
</reference>
<evidence type="ECO:0000256" key="1">
    <source>
        <dbReference type="ARBA" id="ARBA00001968"/>
    </source>
</evidence>
<keyword evidence="4" id="KW-0540">Nuclease</keyword>
<evidence type="ECO:0000313" key="11">
    <source>
        <dbReference type="Proteomes" id="UP001063166"/>
    </source>
</evidence>
<dbReference type="AlphaFoldDB" id="A0A9P3PZ98"/>
<proteinExistence type="inferred from homology"/>
<evidence type="ECO:0000256" key="3">
    <source>
        <dbReference type="ARBA" id="ARBA00006958"/>
    </source>
</evidence>